<accession>A0A2S8G4W4</accession>
<evidence type="ECO:0000313" key="3">
    <source>
        <dbReference type="Proteomes" id="UP000240009"/>
    </source>
</evidence>
<dbReference type="OrthoDB" id="292050at2"/>
<keyword evidence="1" id="KW-1133">Transmembrane helix</keyword>
<feature type="transmembrane region" description="Helical" evidence="1">
    <location>
        <begin position="271"/>
        <end position="299"/>
    </location>
</feature>
<dbReference type="AlphaFoldDB" id="A0A2S8G4W4"/>
<keyword evidence="1" id="KW-0812">Transmembrane</keyword>
<dbReference type="EMBL" id="PUIA01000016">
    <property type="protein sequence ID" value="PQO39340.1"/>
    <property type="molecule type" value="Genomic_DNA"/>
</dbReference>
<organism evidence="2 3">
    <name type="scientific">Blastopirellula marina</name>
    <dbReference type="NCBI Taxonomy" id="124"/>
    <lineage>
        <taxon>Bacteria</taxon>
        <taxon>Pseudomonadati</taxon>
        <taxon>Planctomycetota</taxon>
        <taxon>Planctomycetia</taxon>
        <taxon>Pirellulales</taxon>
        <taxon>Pirellulaceae</taxon>
        <taxon>Blastopirellula</taxon>
    </lineage>
</organism>
<reference evidence="2 3" key="1">
    <citation type="submission" date="2018-02" db="EMBL/GenBank/DDBJ databases">
        <title>Comparative genomes isolates from brazilian mangrove.</title>
        <authorList>
            <person name="Araujo J.E."/>
            <person name="Taketani R.G."/>
            <person name="Silva M.C.P."/>
            <person name="Loureco M.V."/>
            <person name="Andreote F.D."/>
        </authorList>
    </citation>
    <scope>NUCLEOTIDE SEQUENCE [LARGE SCALE GENOMIC DNA]</scope>
    <source>
        <strain evidence="2 3">HEX-2 MGV</strain>
    </source>
</reference>
<keyword evidence="1" id="KW-0472">Membrane</keyword>
<evidence type="ECO:0000313" key="2">
    <source>
        <dbReference type="EMBL" id="PQO39340.1"/>
    </source>
</evidence>
<feature type="transmembrane region" description="Helical" evidence="1">
    <location>
        <begin position="305"/>
        <end position="337"/>
    </location>
</feature>
<sequence length="586" mass="61134">MSGRNIRAGGAYIELFVRDMLQKGLNTGAARLKAFGAGVQAVGRQVLNVGAGMTAAGAAIVTPFVAAAKHMADVGDKLDKMSLRTGIGAETLSELGFAAEQSGSNLDELEKGVARMQRAITDTAGGSTTLSDTFASLGVNFDRLAAMSPEEQFLELSKRIGAIEDPTRRAGVAMEIFGKSGTKLLPLMQGDIEALRQEARDLGFTMTREDATAAADLTDAMNRLKRVMEGTWQQIGAAVAGPLTMFLDIAAKIGSQVVKWVKENRGLLQTIFLVAAGVMGLGFIVSALGIALITTGAIISSTGVVVGALGGVLAAIISPIGLVIALVIAGGAAMLYFSGIGGKVVSFLSDRFGFLWTMANAVFQGIANSLRAGDIAGAANILWLSLKVAWAAGIGQLSKLWDGFKNLSLRVCDELRFGVVKIFSAMLSKIGGLMKSAGDFLGIESLQNAAKSIDQFSLEAGDGAQLAINANAESRQQASDRKSAEMQAKLQEALGELDSALAVAAANALIADQESKKISTQLDNNNPDLEQAQSSIVGTFSGAAAARFSAVASPLDKRTAEASEKTAENTKTMSERLARLQMPQFT</sequence>
<evidence type="ECO:0000256" key="1">
    <source>
        <dbReference type="SAM" id="Phobius"/>
    </source>
</evidence>
<name>A0A2S8G4W4_9BACT</name>
<proteinExistence type="predicted"/>
<dbReference type="Proteomes" id="UP000240009">
    <property type="component" value="Unassembled WGS sequence"/>
</dbReference>
<dbReference type="RefSeq" id="WP_105350742.1">
    <property type="nucleotide sequence ID" value="NZ_PUIA01000016.1"/>
</dbReference>
<evidence type="ECO:0008006" key="4">
    <source>
        <dbReference type="Google" id="ProtNLM"/>
    </source>
</evidence>
<comment type="caution">
    <text evidence="2">The sequence shown here is derived from an EMBL/GenBank/DDBJ whole genome shotgun (WGS) entry which is preliminary data.</text>
</comment>
<gene>
    <name evidence="2" type="ORF">C5Y96_05660</name>
</gene>
<protein>
    <recommendedName>
        <fullName evidence="4">Phage tail tape measure protein</fullName>
    </recommendedName>
</protein>